<evidence type="ECO:0000256" key="3">
    <source>
        <dbReference type="PROSITE-ProRule" id="PRU01161"/>
    </source>
</evidence>
<feature type="short sequence motif" description="GXSXG" evidence="3">
    <location>
        <begin position="67"/>
        <end position="71"/>
    </location>
</feature>
<evidence type="ECO:0000313" key="7">
    <source>
        <dbReference type="Proteomes" id="UP000187609"/>
    </source>
</evidence>
<dbReference type="InterPro" id="IPR016035">
    <property type="entry name" value="Acyl_Trfase/lysoPLipase"/>
</dbReference>
<comment type="domain">
    <text evidence="4">The nitrogen atoms of the two glycine residues in the GGXR motif define the oxyanion hole, and stabilize the oxyanion that forms during the nucleophilic attack by the catalytic serine during substrate cleavage.</text>
</comment>
<keyword evidence="2 3" id="KW-0443">Lipid metabolism</keyword>
<dbReference type="EMBL" id="MJEQ01002194">
    <property type="protein sequence ID" value="OIT28030.1"/>
    <property type="molecule type" value="Genomic_DNA"/>
</dbReference>
<dbReference type="AlphaFoldDB" id="A0A1J6KF37"/>
<evidence type="ECO:0000259" key="5">
    <source>
        <dbReference type="PROSITE" id="PS51635"/>
    </source>
</evidence>
<dbReference type="GO" id="GO:0016042">
    <property type="term" value="P:lipid catabolic process"/>
    <property type="evidence" value="ECO:0007669"/>
    <property type="project" value="UniProtKB-UniRule"/>
</dbReference>
<comment type="caution">
    <text evidence="6">The sequence shown here is derived from an EMBL/GenBank/DDBJ whole genome shotgun (WGS) entry which is preliminary data.</text>
</comment>
<dbReference type="EC" id="3.1.1.-" evidence="4"/>
<keyword evidence="3 4" id="KW-0378">Hydrolase</keyword>
<protein>
    <recommendedName>
        <fullName evidence="4">Patatin</fullName>
        <ecNumber evidence="4">3.1.1.-</ecNumber>
    </recommendedName>
</protein>
<evidence type="ECO:0000256" key="4">
    <source>
        <dbReference type="RuleBase" id="RU361262"/>
    </source>
</evidence>
<proteinExistence type="inferred from homology"/>
<feature type="active site" description="Nucleophile" evidence="3">
    <location>
        <position position="69"/>
    </location>
</feature>
<dbReference type="SMR" id="A0A1J6KF37"/>
<dbReference type="Gramene" id="OIT28030">
    <property type="protein sequence ID" value="OIT28030"/>
    <property type="gene ID" value="A4A49_20607"/>
</dbReference>
<dbReference type="GO" id="GO:0047372">
    <property type="term" value="F:monoacylglycerol lipase activity"/>
    <property type="evidence" value="ECO:0007669"/>
    <property type="project" value="TreeGrafter"/>
</dbReference>
<feature type="short sequence motif" description="GXGXXG" evidence="3">
    <location>
        <begin position="29"/>
        <end position="34"/>
    </location>
</feature>
<feature type="active site" description="Proton acceptor" evidence="3">
    <location>
        <position position="178"/>
    </location>
</feature>
<dbReference type="GO" id="GO:0004620">
    <property type="term" value="F:phospholipase activity"/>
    <property type="evidence" value="ECO:0007669"/>
    <property type="project" value="TreeGrafter"/>
</dbReference>
<dbReference type="SUPFAM" id="SSF52151">
    <property type="entry name" value="FabD/lysophospholipase-like"/>
    <property type="match status" value="1"/>
</dbReference>
<comment type="similarity">
    <text evidence="1 4">Belongs to the patatin family.</text>
</comment>
<organism evidence="6 7">
    <name type="scientific">Nicotiana attenuata</name>
    <name type="common">Coyote tobacco</name>
    <dbReference type="NCBI Taxonomy" id="49451"/>
    <lineage>
        <taxon>Eukaryota</taxon>
        <taxon>Viridiplantae</taxon>
        <taxon>Streptophyta</taxon>
        <taxon>Embryophyta</taxon>
        <taxon>Tracheophyta</taxon>
        <taxon>Spermatophyta</taxon>
        <taxon>Magnoliopsida</taxon>
        <taxon>eudicotyledons</taxon>
        <taxon>Gunneridae</taxon>
        <taxon>Pentapetalae</taxon>
        <taxon>asterids</taxon>
        <taxon>lamiids</taxon>
        <taxon>Solanales</taxon>
        <taxon>Solanaceae</taxon>
        <taxon>Nicotianoideae</taxon>
        <taxon>Nicotianeae</taxon>
        <taxon>Nicotiana</taxon>
    </lineage>
</organism>
<dbReference type="Proteomes" id="UP000187609">
    <property type="component" value="Unassembled WGS sequence"/>
</dbReference>
<name>A0A1J6KF37_NICAT</name>
<evidence type="ECO:0000256" key="1">
    <source>
        <dbReference type="ARBA" id="ARBA00010240"/>
    </source>
</evidence>
<dbReference type="InterPro" id="IPR002641">
    <property type="entry name" value="PNPLA_dom"/>
</dbReference>
<dbReference type="PROSITE" id="PS51635">
    <property type="entry name" value="PNPLA"/>
    <property type="match status" value="1"/>
</dbReference>
<comment type="function">
    <text evidence="4">Lipolytic acyl hydrolase (LAH).</text>
</comment>
<feature type="short sequence motif" description="DGA/G" evidence="3">
    <location>
        <begin position="178"/>
        <end position="180"/>
    </location>
</feature>
<keyword evidence="3 4" id="KW-0442">Lipid degradation</keyword>
<feature type="domain" description="PNPLA" evidence="5">
    <location>
        <begin position="25"/>
        <end position="191"/>
    </location>
</feature>
<sequence length="369" mass="40703">MERAIPSSGSFKHQPATCGNFITILSIDGGGIRGLIPGTILEYLESQLQALDGEDARLADYFDVIAGTSTGGLVTAMITAPTKDKRPLFAAKDIKPFYLEHGPRIFPQNKINWFGIAFDIKNMQPTIFSTYEARENPLMDAKLSDICINTSAAPTYLPAHQFQTHHKDGKVQEFNLIDGAIAANNPTLIATTEVTKQIYAENKDFFPIKPSDHGRFLVISIGTGSAKLEHKFNAKMAAKWGIVGWLTKGGSNLIIDVFTQGGDDMVDYYNSVAFQALRSEDHYLRIQDDTLSGTDSSVDIATKENMAKLVEIGENLLKKPVSRINLKKGIFKPHETGGTNEETLKRFATKLSEEKRLRDSKCCHANNTT</sequence>
<reference evidence="6" key="1">
    <citation type="submission" date="2016-11" db="EMBL/GenBank/DDBJ databases">
        <title>The genome of Nicotiana attenuata.</title>
        <authorList>
            <person name="Xu S."/>
            <person name="Brockmoeller T."/>
            <person name="Gaquerel E."/>
            <person name="Navarro A."/>
            <person name="Kuhl H."/>
            <person name="Gase K."/>
            <person name="Ling Z."/>
            <person name="Zhou W."/>
            <person name="Kreitzer C."/>
            <person name="Stanke M."/>
            <person name="Tang H."/>
            <person name="Lyons E."/>
            <person name="Pandey P."/>
            <person name="Pandey S.P."/>
            <person name="Timmermann B."/>
            <person name="Baldwin I.T."/>
        </authorList>
    </citation>
    <scope>NUCLEOTIDE SEQUENCE [LARGE SCALE GENOMIC DNA]</scope>
    <source>
        <strain evidence="6">UT</strain>
    </source>
</reference>
<evidence type="ECO:0000313" key="6">
    <source>
        <dbReference type="EMBL" id="OIT28030.1"/>
    </source>
</evidence>
<dbReference type="PANTHER" id="PTHR32176:SF109">
    <property type="entry name" value="PATATIN-LIKE PROTEIN 2"/>
    <property type="match status" value="1"/>
</dbReference>
<accession>A0A1J6KF37</accession>
<dbReference type="Gene3D" id="3.40.1090.10">
    <property type="entry name" value="Cytosolic phospholipase A2 catalytic domain"/>
    <property type="match status" value="2"/>
</dbReference>
<dbReference type="Pfam" id="PF01734">
    <property type="entry name" value="Patatin"/>
    <property type="match status" value="1"/>
</dbReference>
<keyword evidence="7" id="KW-1185">Reference proteome</keyword>
<evidence type="ECO:0000256" key="2">
    <source>
        <dbReference type="ARBA" id="ARBA00023098"/>
    </source>
</evidence>
<dbReference type="OMA" id="KDVCRAT"/>
<gene>
    <name evidence="6" type="primary">PLP2_5</name>
    <name evidence="6" type="ORF">A4A49_20607</name>
</gene>
<dbReference type="PANTHER" id="PTHR32176">
    <property type="entry name" value="XYLOSE ISOMERASE"/>
    <property type="match status" value="1"/>
</dbReference>